<gene>
    <name evidence="3" type="ORF">CEE69_13495</name>
</gene>
<keyword evidence="4" id="KW-1185">Reference proteome</keyword>
<dbReference type="InterPro" id="IPR018391">
    <property type="entry name" value="PQQ_b-propeller_rpt"/>
</dbReference>
<comment type="caution">
    <text evidence="3">The sequence shown here is derived from an EMBL/GenBank/DDBJ whole genome shotgun (WGS) entry which is preliminary data.</text>
</comment>
<keyword evidence="1" id="KW-0732">Signal</keyword>
<feature type="signal peptide" evidence="1">
    <location>
        <begin position="1"/>
        <end position="22"/>
    </location>
</feature>
<dbReference type="RefSeq" id="WP_099261171.1">
    <property type="nucleotide sequence ID" value="NZ_NIZW01000009.1"/>
</dbReference>
<dbReference type="AlphaFoldDB" id="A0A2G1W756"/>
<dbReference type="Pfam" id="PF13360">
    <property type="entry name" value="PQQ_2"/>
    <property type="match status" value="1"/>
</dbReference>
<dbReference type="InterPro" id="IPR011992">
    <property type="entry name" value="EF-hand-dom_pair"/>
</dbReference>
<evidence type="ECO:0000313" key="4">
    <source>
        <dbReference type="Proteomes" id="UP000225740"/>
    </source>
</evidence>
<protein>
    <recommendedName>
        <fullName evidence="2">EF-hand domain-containing protein</fullName>
    </recommendedName>
</protein>
<dbReference type="InterPro" id="IPR018247">
    <property type="entry name" value="EF_Hand_1_Ca_BS"/>
</dbReference>
<dbReference type="PANTHER" id="PTHR34512">
    <property type="entry name" value="CELL SURFACE PROTEIN"/>
    <property type="match status" value="1"/>
</dbReference>
<dbReference type="PROSITE" id="PS00018">
    <property type="entry name" value="EF_HAND_1"/>
    <property type="match status" value="2"/>
</dbReference>
<evidence type="ECO:0000256" key="1">
    <source>
        <dbReference type="SAM" id="SignalP"/>
    </source>
</evidence>
<reference evidence="3 4" key="1">
    <citation type="submission" date="2017-06" db="EMBL/GenBank/DDBJ databases">
        <title>Description of Rhodopirellula bahusiensis sp. nov.</title>
        <authorList>
            <person name="Kizina J."/>
            <person name="Harder J."/>
        </authorList>
    </citation>
    <scope>NUCLEOTIDE SEQUENCE [LARGE SCALE GENOMIC DNA]</scope>
    <source>
        <strain evidence="3 4">SWK21</strain>
    </source>
</reference>
<dbReference type="SMART" id="SM00564">
    <property type="entry name" value="PQQ"/>
    <property type="match status" value="4"/>
</dbReference>
<accession>A0A2G1W756</accession>
<dbReference type="GeneID" id="90609118"/>
<dbReference type="InterPro" id="IPR015943">
    <property type="entry name" value="WD40/YVTN_repeat-like_dom_sf"/>
</dbReference>
<sequence length="492" mass="53301">MKATKPVLLLIASLLLGEVGYADWPQFRGNNSDGIGSGSPPIAFGPNKNVRWKTPLAPGHSSPCLAGDRIFVTTCHAKDRSLSVVCLSRDNGEVLWEYSVTVDELEKGHPSFNPASSSPCCDGERVVAYFGSYGLLCLDHEGKPLWEKRLPLTKSFAGNAASPMIVGDKLILYRGNYVDHYLLCLDKRTGNELWRVPQSEKFTGEMACTACPIIAGDRLICHSARSVQAFDIDTGERLWIAGVATTATSTPIIAGNEVVVAGWNKLGEPSLRPPIPNFEKLLESSDMNGDQLIGRTELPKLWIFHRPDGAEAPMNGGTVTFRMADKNRDGKIQREEWIGVVQGISKFRDGYESHGLLAIPLDSVGLVSPDVMRTLTEKGIPEVPSPVSDGDHVYLVKNGGLLTCLNLMTGETTSRVRTRGSGTHYASPLIAGGNLYTFAGDGRVSVLSLGARPKILEVNEMEDGVYATPAIGDGVIYLRTHSALYAFAKEQE</sequence>
<dbReference type="Pfam" id="PF13202">
    <property type="entry name" value="EF-hand_5"/>
    <property type="match status" value="1"/>
</dbReference>
<dbReference type="InterPro" id="IPR002372">
    <property type="entry name" value="PQQ_rpt_dom"/>
</dbReference>
<dbReference type="SUPFAM" id="SSF50998">
    <property type="entry name" value="Quinoprotein alcohol dehydrogenase-like"/>
    <property type="match status" value="2"/>
</dbReference>
<dbReference type="GO" id="GO:0005509">
    <property type="term" value="F:calcium ion binding"/>
    <property type="evidence" value="ECO:0007669"/>
    <property type="project" value="InterPro"/>
</dbReference>
<dbReference type="OrthoDB" id="244732at2"/>
<dbReference type="InterPro" id="IPR002048">
    <property type="entry name" value="EF_hand_dom"/>
</dbReference>
<dbReference type="PANTHER" id="PTHR34512:SF30">
    <property type="entry name" value="OUTER MEMBRANE PROTEIN ASSEMBLY FACTOR BAMB"/>
    <property type="match status" value="1"/>
</dbReference>
<name>A0A2G1W756_9BACT</name>
<feature type="domain" description="EF-hand" evidence="2">
    <location>
        <begin position="321"/>
        <end position="347"/>
    </location>
</feature>
<evidence type="ECO:0000259" key="2">
    <source>
        <dbReference type="PROSITE" id="PS50222"/>
    </source>
</evidence>
<feature type="chain" id="PRO_5013720033" description="EF-hand domain-containing protein" evidence="1">
    <location>
        <begin position="23"/>
        <end position="492"/>
    </location>
</feature>
<dbReference type="SUPFAM" id="SSF47473">
    <property type="entry name" value="EF-hand"/>
    <property type="match status" value="1"/>
</dbReference>
<dbReference type="Proteomes" id="UP000225740">
    <property type="component" value="Unassembled WGS sequence"/>
</dbReference>
<dbReference type="Gene3D" id="2.130.10.10">
    <property type="entry name" value="YVTN repeat-like/Quinoprotein amine dehydrogenase"/>
    <property type="match status" value="2"/>
</dbReference>
<dbReference type="InterPro" id="IPR011047">
    <property type="entry name" value="Quinoprotein_ADH-like_sf"/>
</dbReference>
<evidence type="ECO:0000313" key="3">
    <source>
        <dbReference type="EMBL" id="PHQ34873.1"/>
    </source>
</evidence>
<dbReference type="EMBL" id="NIZW01000009">
    <property type="protein sequence ID" value="PHQ34873.1"/>
    <property type="molecule type" value="Genomic_DNA"/>
</dbReference>
<dbReference type="PROSITE" id="PS50222">
    <property type="entry name" value="EF_HAND_2"/>
    <property type="match status" value="1"/>
</dbReference>
<organism evidence="3 4">
    <name type="scientific">Rhodopirellula bahusiensis</name>
    <dbReference type="NCBI Taxonomy" id="2014065"/>
    <lineage>
        <taxon>Bacteria</taxon>
        <taxon>Pseudomonadati</taxon>
        <taxon>Planctomycetota</taxon>
        <taxon>Planctomycetia</taxon>
        <taxon>Pirellulales</taxon>
        <taxon>Pirellulaceae</taxon>
        <taxon>Rhodopirellula</taxon>
    </lineage>
</organism>
<proteinExistence type="predicted"/>